<sequence length="118" mass="13717">MTPAKISDACTEFLNLIEVLDDAYWEASTITNKDTIYDVLSVFQQEASELNKLSIQDHHYPYEMITEGIRQVSPKLHRLQASVSQVVERTQTQVRLRQLLKNVMLIIEQQANRWSSHE</sequence>
<accession>Q2SQU6</accession>
<dbReference type="Proteomes" id="UP000000238">
    <property type="component" value="Chromosome"/>
</dbReference>
<name>Q2SQU6_HAHCH</name>
<dbReference type="KEGG" id="hch:HCH_00056"/>
<gene>
    <name evidence="1" type="ordered locus">HCH_00056</name>
</gene>
<dbReference type="EMBL" id="CP000155">
    <property type="protein sequence ID" value="ABC26978.1"/>
    <property type="molecule type" value="Genomic_DNA"/>
</dbReference>
<protein>
    <submittedName>
        <fullName evidence="1">Uncharacterized protein</fullName>
    </submittedName>
</protein>
<dbReference type="RefSeq" id="WP_011394055.1">
    <property type="nucleotide sequence ID" value="NC_007645.1"/>
</dbReference>
<dbReference type="OrthoDB" id="6195999at2"/>
<dbReference type="AlphaFoldDB" id="Q2SQU6"/>
<proteinExistence type="predicted"/>
<dbReference type="HOGENOM" id="CLU_2069810_0_0_6"/>
<dbReference type="eggNOG" id="ENOG50335SA">
    <property type="taxonomic scope" value="Bacteria"/>
</dbReference>
<keyword evidence="2" id="KW-1185">Reference proteome</keyword>
<evidence type="ECO:0000313" key="2">
    <source>
        <dbReference type="Proteomes" id="UP000000238"/>
    </source>
</evidence>
<organism evidence="1 2">
    <name type="scientific">Hahella chejuensis (strain KCTC 2396)</name>
    <dbReference type="NCBI Taxonomy" id="349521"/>
    <lineage>
        <taxon>Bacteria</taxon>
        <taxon>Pseudomonadati</taxon>
        <taxon>Pseudomonadota</taxon>
        <taxon>Gammaproteobacteria</taxon>
        <taxon>Oceanospirillales</taxon>
        <taxon>Hahellaceae</taxon>
        <taxon>Hahella</taxon>
    </lineage>
</organism>
<evidence type="ECO:0000313" key="1">
    <source>
        <dbReference type="EMBL" id="ABC26978.1"/>
    </source>
</evidence>
<reference evidence="1 2" key="1">
    <citation type="journal article" date="2005" name="Nucleic Acids Res.">
        <title>Genomic blueprint of Hahella chejuensis, a marine microbe producing an algicidal agent.</title>
        <authorList>
            <person name="Jeong H."/>
            <person name="Yim J.H."/>
            <person name="Lee C."/>
            <person name="Choi S.-H."/>
            <person name="Park Y.K."/>
            <person name="Yoon S.H."/>
            <person name="Hur C.-G."/>
            <person name="Kang H.-Y."/>
            <person name="Kim D."/>
            <person name="Lee H.H."/>
            <person name="Park K.H."/>
            <person name="Park S.-H."/>
            <person name="Park H.-S."/>
            <person name="Lee H.K."/>
            <person name="Oh T.K."/>
            <person name="Kim J.F."/>
        </authorList>
    </citation>
    <scope>NUCLEOTIDE SEQUENCE [LARGE SCALE GENOMIC DNA]</scope>
    <source>
        <strain evidence="1 2">KCTC 2396</strain>
    </source>
</reference>